<dbReference type="EMBL" id="CM042035">
    <property type="protein sequence ID" value="KAI3755172.1"/>
    <property type="molecule type" value="Genomic_DNA"/>
</dbReference>
<gene>
    <name evidence="1" type="ORF">L1987_54967</name>
</gene>
<organism evidence="1 2">
    <name type="scientific">Smallanthus sonchifolius</name>
    <dbReference type="NCBI Taxonomy" id="185202"/>
    <lineage>
        <taxon>Eukaryota</taxon>
        <taxon>Viridiplantae</taxon>
        <taxon>Streptophyta</taxon>
        <taxon>Embryophyta</taxon>
        <taxon>Tracheophyta</taxon>
        <taxon>Spermatophyta</taxon>
        <taxon>Magnoliopsida</taxon>
        <taxon>eudicotyledons</taxon>
        <taxon>Gunneridae</taxon>
        <taxon>Pentapetalae</taxon>
        <taxon>asterids</taxon>
        <taxon>campanulids</taxon>
        <taxon>Asterales</taxon>
        <taxon>Asteraceae</taxon>
        <taxon>Asteroideae</taxon>
        <taxon>Heliantheae alliance</taxon>
        <taxon>Millerieae</taxon>
        <taxon>Smallanthus</taxon>
    </lineage>
</organism>
<comment type="caution">
    <text evidence="1">The sequence shown here is derived from an EMBL/GenBank/DDBJ whole genome shotgun (WGS) entry which is preliminary data.</text>
</comment>
<protein>
    <submittedName>
        <fullName evidence="1">Uncharacterized protein</fullName>
    </submittedName>
</protein>
<reference evidence="1 2" key="2">
    <citation type="journal article" date="2022" name="Mol. Ecol. Resour.">
        <title>The genomes of chicory, endive, great burdock and yacon provide insights into Asteraceae paleo-polyploidization history and plant inulin production.</title>
        <authorList>
            <person name="Fan W."/>
            <person name="Wang S."/>
            <person name="Wang H."/>
            <person name="Wang A."/>
            <person name="Jiang F."/>
            <person name="Liu H."/>
            <person name="Zhao H."/>
            <person name="Xu D."/>
            <person name="Zhang Y."/>
        </authorList>
    </citation>
    <scope>NUCLEOTIDE SEQUENCE [LARGE SCALE GENOMIC DNA]</scope>
    <source>
        <strain evidence="2">cv. Yunnan</strain>
        <tissue evidence="1">Leaves</tissue>
    </source>
</reference>
<name>A0ACB9E9M8_9ASTR</name>
<reference evidence="2" key="1">
    <citation type="journal article" date="2022" name="Mol. Ecol. Resour.">
        <title>The genomes of chicory, endive, great burdock and yacon provide insights into Asteraceae palaeo-polyploidization history and plant inulin production.</title>
        <authorList>
            <person name="Fan W."/>
            <person name="Wang S."/>
            <person name="Wang H."/>
            <person name="Wang A."/>
            <person name="Jiang F."/>
            <person name="Liu H."/>
            <person name="Zhao H."/>
            <person name="Xu D."/>
            <person name="Zhang Y."/>
        </authorList>
    </citation>
    <scope>NUCLEOTIDE SEQUENCE [LARGE SCALE GENOMIC DNA]</scope>
    <source>
        <strain evidence="2">cv. Yunnan</strain>
    </source>
</reference>
<sequence>MATVKEFCFGLLSEDMKDVEGDSRGVEGRSLKVYALMVVDDGIRSTLGPPPLTHSSCTLFQHTTTLNSNHSRLSSLHRLSTENHLPPSPITFSVACWR</sequence>
<proteinExistence type="predicted"/>
<evidence type="ECO:0000313" key="1">
    <source>
        <dbReference type="EMBL" id="KAI3755172.1"/>
    </source>
</evidence>
<evidence type="ECO:0000313" key="2">
    <source>
        <dbReference type="Proteomes" id="UP001056120"/>
    </source>
</evidence>
<accession>A0ACB9E9M8</accession>
<keyword evidence="2" id="KW-1185">Reference proteome</keyword>
<dbReference type="Proteomes" id="UP001056120">
    <property type="component" value="Linkage Group LG18"/>
</dbReference>